<evidence type="ECO:0000313" key="5">
    <source>
        <dbReference type="EMBL" id="MTB72786.1"/>
    </source>
</evidence>
<dbReference type="InterPro" id="IPR006472">
    <property type="entry name" value="Citrate_lyase_asu"/>
</dbReference>
<gene>
    <name evidence="5" type="ORF">GGG17_12600</name>
</gene>
<dbReference type="GO" id="GO:0005737">
    <property type="term" value="C:cytoplasm"/>
    <property type="evidence" value="ECO:0007669"/>
    <property type="project" value="InterPro"/>
</dbReference>
<dbReference type="Pfam" id="PF04223">
    <property type="entry name" value="CitF"/>
    <property type="match status" value="1"/>
</dbReference>
<sequence>MEDDLDIICVLVTDHGITANPCRPDVEERLRAAGLPLTTILELYERAVSITGVPRPIEVGGEVVGVTLLVPGAVKTSPDLVRTRDEAVAAVRAGVEGERWRVLDVHDGDHPLSRTSLGPPPRRCLVGDGPAHACARSRAHDASDLARAVEVLRAAHR</sequence>
<dbReference type="AlphaFoldDB" id="A0A6I3J0D6"/>
<dbReference type="PANTHER" id="PTHR40596:SF1">
    <property type="entry name" value="CITRATE LYASE ALPHA CHAIN"/>
    <property type="match status" value="1"/>
</dbReference>
<dbReference type="GO" id="GO:0008814">
    <property type="term" value="F:citrate CoA-transferase activity"/>
    <property type="evidence" value="ECO:0007669"/>
    <property type="project" value="InterPro"/>
</dbReference>
<organism evidence="5 6">
    <name type="scientific">Arsenicicoccus cauae</name>
    <dbReference type="NCBI Taxonomy" id="2663847"/>
    <lineage>
        <taxon>Bacteria</taxon>
        <taxon>Bacillati</taxon>
        <taxon>Actinomycetota</taxon>
        <taxon>Actinomycetes</taxon>
        <taxon>Micrococcales</taxon>
        <taxon>Intrasporangiaceae</taxon>
        <taxon>Arsenicicoccus</taxon>
    </lineage>
</organism>
<comment type="caution">
    <text evidence="5">The sequence shown here is derived from an EMBL/GenBank/DDBJ whole genome shotgun (WGS) entry which is preliminary data.</text>
</comment>
<dbReference type="PANTHER" id="PTHR40596">
    <property type="entry name" value="CITRATE LYASE ALPHA CHAIN"/>
    <property type="match status" value="1"/>
</dbReference>
<dbReference type="EMBL" id="WLVL01000040">
    <property type="protein sequence ID" value="MTB72786.1"/>
    <property type="molecule type" value="Genomic_DNA"/>
</dbReference>
<accession>A0A6I3J0D6</accession>
<evidence type="ECO:0000256" key="1">
    <source>
        <dbReference type="ARBA" id="ARBA00012524"/>
    </source>
</evidence>
<dbReference type="Gene3D" id="3.40.1080.10">
    <property type="entry name" value="Glutaconate Coenzyme A-transferase"/>
    <property type="match status" value="1"/>
</dbReference>
<keyword evidence="3" id="KW-0548">Nucleotidyltransferase</keyword>
<proteinExistence type="predicted"/>
<dbReference type="Pfam" id="PF03802">
    <property type="entry name" value="CitX"/>
    <property type="match status" value="1"/>
</dbReference>
<comment type="catalytic activity">
    <reaction evidence="4">
        <text>apo-[citrate lyase ACP] + 2'-(5''-triphospho-alpha-D-ribosyl)-3'-dephospho-CoA = holo-[citrate lyase ACP] + diphosphate</text>
        <dbReference type="Rhea" id="RHEA:16333"/>
        <dbReference type="Rhea" id="RHEA-COMP:10157"/>
        <dbReference type="Rhea" id="RHEA-COMP:10158"/>
        <dbReference type="ChEBI" id="CHEBI:29999"/>
        <dbReference type="ChEBI" id="CHEBI:33019"/>
        <dbReference type="ChEBI" id="CHEBI:61378"/>
        <dbReference type="ChEBI" id="CHEBI:82683"/>
        <dbReference type="EC" id="2.7.7.61"/>
    </reaction>
</comment>
<dbReference type="InterPro" id="IPR005551">
    <property type="entry name" value="CitX"/>
</dbReference>
<keyword evidence="6" id="KW-1185">Reference proteome</keyword>
<dbReference type="Proteomes" id="UP000431092">
    <property type="component" value="Unassembled WGS sequence"/>
</dbReference>
<name>A0A6I3J0D6_9MICO</name>
<evidence type="ECO:0000256" key="4">
    <source>
        <dbReference type="ARBA" id="ARBA00048574"/>
    </source>
</evidence>
<keyword evidence="2" id="KW-0808">Transferase</keyword>
<protein>
    <recommendedName>
        <fullName evidence="1">citrate lyase holo-[acyl-carrier protein] synthase</fullName>
        <ecNumber evidence="1">2.7.7.61</ecNumber>
    </recommendedName>
</protein>
<dbReference type="GO" id="GO:0051191">
    <property type="term" value="P:prosthetic group biosynthetic process"/>
    <property type="evidence" value="ECO:0007669"/>
    <property type="project" value="InterPro"/>
</dbReference>
<evidence type="ECO:0000256" key="3">
    <source>
        <dbReference type="ARBA" id="ARBA00022695"/>
    </source>
</evidence>
<dbReference type="RefSeq" id="WP_154594057.1">
    <property type="nucleotide sequence ID" value="NZ_WLVL01000040.1"/>
</dbReference>
<dbReference type="EC" id="2.7.7.61" evidence="1"/>
<dbReference type="GO" id="GO:0050519">
    <property type="term" value="F:holo-citrate lyase synthase activity"/>
    <property type="evidence" value="ECO:0007669"/>
    <property type="project" value="UniProtKB-EC"/>
</dbReference>
<dbReference type="GO" id="GO:0006084">
    <property type="term" value="P:acetyl-CoA metabolic process"/>
    <property type="evidence" value="ECO:0007669"/>
    <property type="project" value="InterPro"/>
</dbReference>
<evidence type="ECO:0000313" key="6">
    <source>
        <dbReference type="Proteomes" id="UP000431092"/>
    </source>
</evidence>
<evidence type="ECO:0000256" key="2">
    <source>
        <dbReference type="ARBA" id="ARBA00022679"/>
    </source>
</evidence>
<reference evidence="5 6" key="1">
    <citation type="submission" date="2019-11" db="EMBL/GenBank/DDBJ databases">
        <title>Whole genome sequencing identifies a novel species of the genus Arsenicicoccus isolated from human blood.</title>
        <authorList>
            <person name="Jeong J.H."/>
            <person name="Kweon O.J."/>
            <person name="Kim H.R."/>
            <person name="Kim T.-H."/>
            <person name="Ha S.-M."/>
            <person name="Lee M.-K."/>
        </authorList>
    </citation>
    <scope>NUCLEOTIDE SEQUENCE [LARGE SCALE GENOMIC DNA]</scope>
    <source>
        <strain evidence="5 6">MKL-02</strain>
    </source>
</reference>
<dbReference type="GO" id="GO:0009346">
    <property type="term" value="C:ATP-independent citrate lyase complex"/>
    <property type="evidence" value="ECO:0007669"/>
    <property type="project" value="InterPro"/>
</dbReference>